<evidence type="ECO:0000259" key="1">
    <source>
        <dbReference type="PROSITE" id="PS51819"/>
    </source>
</evidence>
<dbReference type="InterPro" id="IPR004360">
    <property type="entry name" value="Glyas_Fos-R_dOase_dom"/>
</dbReference>
<comment type="caution">
    <text evidence="2">The sequence shown here is derived from an EMBL/GenBank/DDBJ whole genome shotgun (WGS) entry which is preliminary data.</text>
</comment>
<dbReference type="RefSeq" id="WP_133645037.1">
    <property type="nucleotide sequence ID" value="NZ_SNYI01000003.1"/>
</dbReference>
<protein>
    <recommendedName>
        <fullName evidence="1">VOC domain-containing protein</fullName>
    </recommendedName>
</protein>
<feature type="domain" description="VOC" evidence="1">
    <location>
        <begin position="5"/>
        <end position="125"/>
    </location>
</feature>
<dbReference type="InterPro" id="IPR037523">
    <property type="entry name" value="VOC_core"/>
</dbReference>
<evidence type="ECO:0000313" key="2">
    <source>
        <dbReference type="EMBL" id="TDQ29470.1"/>
    </source>
</evidence>
<dbReference type="PANTHER" id="PTHR33993:SF2">
    <property type="entry name" value="VOC DOMAIN-CONTAINING PROTEIN"/>
    <property type="match status" value="1"/>
</dbReference>
<organism evidence="2 3">
    <name type="scientific">Zeaxanthinibacter enoshimensis</name>
    <dbReference type="NCBI Taxonomy" id="392009"/>
    <lineage>
        <taxon>Bacteria</taxon>
        <taxon>Pseudomonadati</taxon>
        <taxon>Bacteroidota</taxon>
        <taxon>Flavobacteriia</taxon>
        <taxon>Flavobacteriales</taxon>
        <taxon>Flavobacteriaceae</taxon>
        <taxon>Zeaxanthinibacter</taxon>
    </lineage>
</organism>
<name>A0A4R6TJI6_9FLAO</name>
<dbReference type="CDD" id="cd07247">
    <property type="entry name" value="SgaA_N_like"/>
    <property type="match status" value="1"/>
</dbReference>
<dbReference type="Pfam" id="PF00903">
    <property type="entry name" value="Glyoxalase"/>
    <property type="match status" value="1"/>
</dbReference>
<dbReference type="PANTHER" id="PTHR33993">
    <property type="entry name" value="GLYOXALASE-RELATED"/>
    <property type="match status" value="1"/>
</dbReference>
<gene>
    <name evidence="2" type="ORF">CLV82_2928</name>
</gene>
<sequence length="126" mass="14370">MKNNMIGWVEIPVTDMDRAKKFYDTVFQIDIQVHNLGPLVMGWFPFAEDKPGSTGSLVLHKDWYKPSDSHGPLVYFSSADVQQELDRVERAGGKIMNPKTLIKEDVGYMAVFRDTEGNRIALHSRK</sequence>
<dbReference type="Gene3D" id="3.10.180.10">
    <property type="entry name" value="2,3-Dihydroxybiphenyl 1,2-Dioxygenase, domain 1"/>
    <property type="match status" value="1"/>
</dbReference>
<accession>A0A4R6TJI6</accession>
<reference evidence="2 3" key="1">
    <citation type="submission" date="2019-03" db="EMBL/GenBank/DDBJ databases">
        <title>Genomic Encyclopedia of Archaeal and Bacterial Type Strains, Phase II (KMG-II): from individual species to whole genera.</title>
        <authorList>
            <person name="Goeker M."/>
        </authorList>
    </citation>
    <scope>NUCLEOTIDE SEQUENCE [LARGE SCALE GENOMIC DNA]</scope>
    <source>
        <strain evidence="2 3">DSM 18435</strain>
    </source>
</reference>
<evidence type="ECO:0000313" key="3">
    <source>
        <dbReference type="Proteomes" id="UP000295468"/>
    </source>
</evidence>
<dbReference type="SUPFAM" id="SSF54593">
    <property type="entry name" value="Glyoxalase/Bleomycin resistance protein/Dihydroxybiphenyl dioxygenase"/>
    <property type="match status" value="1"/>
</dbReference>
<dbReference type="InterPro" id="IPR029068">
    <property type="entry name" value="Glyas_Bleomycin-R_OHBP_Dase"/>
</dbReference>
<dbReference type="AlphaFoldDB" id="A0A4R6TJI6"/>
<dbReference type="OrthoDB" id="9804235at2"/>
<proteinExistence type="predicted"/>
<dbReference type="EMBL" id="SNYI01000003">
    <property type="protein sequence ID" value="TDQ29470.1"/>
    <property type="molecule type" value="Genomic_DNA"/>
</dbReference>
<dbReference type="PROSITE" id="PS51819">
    <property type="entry name" value="VOC"/>
    <property type="match status" value="1"/>
</dbReference>
<dbReference type="Proteomes" id="UP000295468">
    <property type="component" value="Unassembled WGS sequence"/>
</dbReference>
<keyword evidence="3" id="KW-1185">Reference proteome</keyword>
<dbReference type="InterPro" id="IPR052164">
    <property type="entry name" value="Anthracycline_SecMetBiosynth"/>
</dbReference>